<name>A0A5B7HIT8_PORTR</name>
<gene>
    <name evidence="1" type="ORF">E2C01_062892</name>
</gene>
<organism evidence="1 2">
    <name type="scientific">Portunus trituberculatus</name>
    <name type="common">Swimming crab</name>
    <name type="synonym">Neptunus trituberculatus</name>
    <dbReference type="NCBI Taxonomy" id="210409"/>
    <lineage>
        <taxon>Eukaryota</taxon>
        <taxon>Metazoa</taxon>
        <taxon>Ecdysozoa</taxon>
        <taxon>Arthropoda</taxon>
        <taxon>Crustacea</taxon>
        <taxon>Multicrustacea</taxon>
        <taxon>Malacostraca</taxon>
        <taxon>Eumalacostraca</taxon>
        <taxon>Eucarida</taxon>
        <taxon>Decapoda</taxon>
        <taxon>Pleocyemata</taxon>
        <taxon>Brachyura</taxon>
        <taxon>Eubrachyura</taxon>
        <taxon>Portunoidea</taxon>
        <taxon>Portunidae</taxon>
        <taxon>Portuninae</taxon>
        <taxon>Portunus</taxon>
    </lineage>
</organism>
<dbReference type="AlphaFoldDB" id="A0A5B7HIT8"/>
<evidence type="ECO:0000313" key="1">
    <source>
        <dbReference type="EMBL" id="MPC68688.1"/>
    </source>
</evidence>
<proteinExistence type="predicted"/>
<comment type="caution">
    <text evidence="1">The sequence shown here is derived from an EMBL/GenBank/DDBJ whole genome shotgun (WGS) entry which is preliminary data.</text>
</comment>
<sequence length="33" mass="3314">MDQAGANLFKGLGDAALSLGDFLSRLAGGGRPH</sequence>
<dbReference type="EMBL" id="VSRR010028227">
    <property type="protein sequence ID" value="MPC68688.1"/>
    <property type="molecule type" value="Genomic_DNA"/>
</dbReference>
<evidence type="ECO:0000313" key="2">
    <source>
        <dbReference type="Proteomes" id="UP000324222"/>
    </source>
</evidence>
<accession>A0A5B7HIT8</accession>
<dbReference type="Proteomes" id="UP000324222">
    <property type="component" value="Unassembled WGS sequence"/>
</dbReference>
<keyword evidence="2" id="KW-1185">Reference proteome</keyword>
<reference evidence="1 2" key="1">
    <citation type="submission" date="2019-05" db="EMBL/GenBank/DDBJ databases">
        <title>Another draft genome of Portunus trituberculatus and its Hox gene families provides insights of decapod evolution.</title>
        <authorList>
            <person name="Jeong J.-H."/>
            <person name="Song I."/>
            <person name="Kim S."/>
            <person name="Choi T."/>
            <person name="Kim D."/>
            <person name="Ryu S."/>
            <person name="Kim W."/>
        </authorList>
    </citation>
    <scope>NUCLEOTIDE SEQUENCE [LARGE SCALE GENOMIC DNA]</scope>
    <source>
        <tissue evidence="1">Muscle</tissue>
    </source>
</reference>
<protein>
    <submittedName>
        <fullName evidence="1">Uncharacterized protein</fullName>
    </submittedName>
</protein>